<proteinExistence type="predicted"/>
<evidence type="ECO:0000313" key="1">
    <source>
        <dbReference type="Proteomes" id="UP000887575"/>
    </source>
</evidence>
<sequence>MFSPFHGCLMRILNSSAGILQLKNGPSKSAVKSGNAWTFDYLCTLWDIVSSNSFNPSSFEHNGRRVSRDQAMGDFVTTAATKREDDDQILEAGSFAFGYIILLAQSRRFRNTLGISVLIEKRCYIDCKELALATART</sequence>
<protein>
    <submittedName>
        <fullName evidence="2">Uncharacterized protein</fullName>
    </submittedName>
</protein>
<reference evidence="2" key="1">
    <citation type="submission" date="2024-02" db="UniProtKB">
        <authorList>
            <consortium name="WormBaseParasite"/>
        </authorList>
    </citation>
    <scope>IDENTIFICATION</scope>
</reference>
<keyword evidence="1" id="KW-1185">Reference proteome</keyword>
<dbReference type="WBParaSite" id="MBELARI_LOCUS18178">
    <property type="protein sequence ID" value="MBELARI_LOCUS18178"/>
    <property type="gene ID" value="MBELARI_LOCUS18178"/>
</dbReference>
<dbReference type="Proteomes" id="UP000887575">
    <property type="component" value="Unassembled WGS sequence"/>
</dbReference>
<organism evidence="1 2">
    <name type="scientific">Mesorhabditis belari</name>
    <dbReference type="NCBI Taxonomy" id="2138241"/>
    <lineage>
        <taxon>Eukaryota</taxon>
        <taxon>Metazoa</taxon>
        <taxon>Ecdysozoa</taxon>
        <taxon>Nematoda</taxon>
        <taxon>Chromadorea</taxon>
        <taxon>Rhabditida</taxon>
        <taxon>Rhabditina</taxon>
        <taxon>Rhabditomorpha</taxon>
        <taxon>Rhabditoidea</taxon>
        <taxon>Rhabditidae</taxon>
        <taxon>Mesorhabditinae</taxon>
        <taxon>Mesorhabditis</taxon>
    </lineage>
</organism>
<dbReference type="AlphaFoldDB" id="A0AAF3EVF3"/>
<evidence type="ECO:0000313" key="2">
    <source>
        <dbReference type="WBParaSite" id="MBELARI_LOCUS18178"/>
    </source>
</evidence>
<accession>A0AAF3EVF3</accession>
<name>A0AAF3EVF3_9BILA</name>